<keyword evidence="5" id="KW-1185">Reference proteome</keyword>
<keyword evidence="1" id="KW-0175">Coiled coil</keyword>
<dbReference type="Gene3D" id="6.10.140.530">
    <property type="match status" value="3"/>
</dbReference>
<proteinExistence type="predicted"/>
<accession>A0ABD3Q6F4</accession>
<protein>
    <recommendedName>
        <fullName evidence="3">Helicase-associated domain-containing protein</fullName>
    </recommendedName>
</protein>
<feature type="domain" description="Helicase-associated" evidence="3">
    <location>
        <begin position="108"/>
        <end position="182"/>
    </location>
</feature>
<feature type="coiled-coil region" evidence="1">
    <location>
        <begin position="487"/>
        <end position="514"/>
    </location>
</feature>
<feature type="region of interest" description="Disordered" evidence="2">
    <location>
        <begin position="344"/>
        <end position="392"/>
    </location>
</feature>
<dbReference type="PANTHER" id="PTHR33418">
    <property type="entry name" value="HELICASE-ASSOCIATED"/>
    <property type="match status" value="1"/>
</dbReference>
<dbReference type="PANTHER" id="PTHR33418:SF1">
    <property type="entry name" value="HELICASE-ASSOCIATED DOMAIN-CONTAINING PROTEIN"/>
    <property type="match status" value="1"/>
</dbReference>
<dbReference type="Pfam" id="PF03457">
    <property type="entry name" value="HA"/>
    <property type="match status" value="3"/>
</dbReference>
<comment type="caution">
    <text evidence="4">The sequence shown here is derived from an EMBL/GenBank/DDBJ whole genome shotgun (WGS) entry which is preliminary data.</text>
</comment>
<feature type="domain" description="Helicase-associated" evidence="3">
    <location>
        <begin position="189"/>
        <end position="256"/>
    </location>
</feature>
<gene>
    <name evidence="4" type="ORF">HJC23_002191</name>
</gene>
<feature type="compositionally biased region" description="Acidic residues" evidence="2">
    <location>
        <begin position="344"/>
        <end position="361"/>
    </location>
</feature>
<feature type="region of interest" description="Disordered" evidence="2">
    <location>
        <begin position="1"/>
        <end position="20"/>
    </location>
</feature>
<sequence length="565" mass="63227">MLEPNLASPLDDPAGDNHQLTQLQKDSPISNMVKPYHHHLFENAGHDALFAEAAVTLDTATALGEPSTLHRGGNNDYDVPKNQHVSTADTGIPKGAQPKFGATPSCGQDDWNSMLFSLLLFKARWGDFNVPPNDPENASLHDWVLEQRALYKLSQENGGEDDSTPSGGLTPDRISVLDTIGFTWNIRGDVFWQKQYDALVAYKTEHGDVKVPRLFSKNPKLGEWVTEQRRQLKAKLDGRPSMMTDERKEKLDAIGFVWKVRERADWNDRYEQLLEFKKENGHCVVPQHYTQNRALGKWVAKQREQYRFYHAGRHSFLTEERIDLLKSLGFVWRVKGKGKEILEEQCDHDDDDDIDDDEEQDSAPKTKRKKNSKTEVNKDEITTDHDTQEDDTDVVLQPDALHHEMEVRIADDVDLDMKMAPSMQNVQRRIDEMPSTGNMNGMGLLASVTKRMNGPAAGPSTVPAAAIGHVPGFPSLPDQQRFFAQQQQAARATMASLAAQANQHQREIAQQAAMVNSQTMADIAAALARQSRFGNGFASATGMGGFNVDSGDDTEANFRAFSRMM</sequence>
<dbReference type="InterPro" id="IPR005114">
    <property type="entry name" value="Helicase_assoc"/>
</dbReference>
<dbReference type="EMBL" id="JABMIG020000067">
    <property type="protein sequence ID" value="KAL3795920.1"/>
    <property type="molecule type" value="Genomic_DNA"/>
</dbReference>
<evidence type="ECO:0000256" key="1">
    <source>
        <dbReference type="SAM" id="Coils"/>
    </source>
</evidence>
<organism evidence="4 5">
    <name type="scientific">Cyclotella cryptica</name>
    <dbReference type="NCBI Taxonomy" id="29204"/>
    <lineage>
        <taxon>Eukaryota</taxon>
        <taxon>Sar</taxon>
        <taxon>Stramenopiles</taxon>
        <taxon>Ochrophyta</taxon>
        <taxon>Bacillariophyta</taxon>
        <taxon>Coscinodiscophyceae</taxon>
        <taxon>Thalassiosirophycidae</taxon>
        <taxon>Stephanodiscales</taxon>
        <taxon>Stephanodiscaceae</taxon>
        <taxon>Cyclotella</taxon>
    </lineage>
</organism>
<evidence type="ECO:0000256" key="2">
    <source>
        <dbReference type="SAM" id="MobiDB-lite"/>
    </source>
</evidence>
<feature type="domain" description="Helicase-associated" evidence="3">
    <location>
        <begin position="263"/>
        <end position="330"/>
    </location>
</feature>
<dbReference type="Proteomes" id="UP001516023">
    <property type="component" value="Unassembled WGS sequence"/>
</dbReference>
<dbReference type="AlphaFoldDB" id="A0ABD3Q6F4"/>
<evidence type="ECO:0000313" key="5">
    <source>
        <dbReference type="Proteomes" id="UP001516023"/>
    </source>
</evidence>
<reference evidence="4 5" key="1">
    <citation type="journal article" date="2020" name="G3 (Bethesda)">
        <title>Improved Reference Genome for Cyclotella cryptica CCMP332, a Model for Cell Wall Morphogenesis, Salinity Adaptation, and Lipid Production in Diatoms (Bacillariophyta).</title>
        <authorList>
            <person name="Roberts W.R."/>
            <person name="Downey K.M."/>
            <person name="Ruck E.C."/>
            <person name="Traller J.C."/>
            <person name="Alverson A.J."/>
        </authorList>
    </citation>
    <scope>NUCLEOTIDE SEQUENCE [LARGE SCALE GENOMIC DNA]</scope>
    <source>
        <strain evidence="4 5">CCMP332</strain>
    </source>
</reference>
<name>A0ABD3Q6F4_9STRA</name>
<evidence type="ECO:0000259" key="3">
    <source>
        <dbReference type="Pfam" id="PF03457"/>
    </source>
</evidence>
<feature type="compositionally biased region" description="Basic and acidic residues" evidence="2">
    <location>
        <begin position="372"/>
        <end position="386"/>
    </location>
</feature>
<evidence type="ECO:0000313" key="4">
    <source>
        <dbReference type="EMBL" id="KAL3795920.1"/>
    </source>
</evidence>